<name>A0A2S6IG50_9ACTN</name>
<evidence type="ECO:0000259" key="3">
    <source>
        <dbReference type="SMART" id="SM01119"/>
    </source>
</evidence>
<reference evidence="4 5" key="1">
    <citation type="submission" date="2018-02" db="EMBL/GenBank/DDBJ databases">
        <title>Genomic Encyclopedia of Archaeal and Bacterial Type Strains, Phase II (KMG-II): from individual species to whole genera.</title>
        <authorList>
            <person name="Goeker M."/>
        </authorList>
    </citation>
    <scope>NUCLEOTIDE SEQUENCE [LARGE SCALE GENOMIC DNA]</scope>
    <source>
        <strain evidence="4 5">DSM 22857</strain>
    </source>
</reference>
<organism evidence="4 5">
    <name type="scientific">Kineococcus xinjiangensis</name>
    <dbReference type="NCBI Taxonomy" id="512762"/>
    <lineage>
        <taxon>Bacteria</taxon>
        <taxon>Bacillati</taxon>
        <taxon>Actinomycetota</taxon>
        <taxon>Actinomycetes</taxon>
        <taxon>Kineosporiales</taxon>
        <taxon>Kineosporiaceae</taxon>
        <taxon>Kineococcus</taxon>
    </lineage>
</organism>
<protein>
    <submittedName>
        <fullName evidence="4">D-serine deaminase-like pyridoxal phosphate-dependent protein</fullName>
    </submittedName>
</protein>
<dbReference type="Gene3D" id="2.40.37.20">
    <property type="entry name" value="D-serine dehydratase-like domain"/>
    <property type="match status" value="1"/>
</dbReference>
<dbReference type="PANTHER" id="PTHR28004:SF8">
    <property type="entry name" value="D-SERINE DEAMINASE"/>
    <property type="match status" value="1"/>
</dbReference>
<dbReference type="Pfam" id="PF14031">
    <property type="entry name" value="D-ser_dehydrat"/>
    <property type="match status" value="1"/>
</dbReference>
<dbReference type="Gene3D" id="3.20.20.10">
    <property type="entry name" value="Alanine racemase"/>
    <property type="match status" value="1"/>
</dbReference>
<dbReference type="InterPro" id="IPR051466">
    <property type="entry name" value="D-amino_acid_metab_enzyme"/>
</dbReference>
<dbReference type="InterPro" id="IPR001608">
    <property type="entry name" value="Ala_racemase_N"/>
</dbReference>
<sequence>MTAAPPPGWPLPVAVLDADALEHNVERMARWCRDHGVLLAPHGKTTMAPALFRRQLAAGAWGLTTASVAQARTARAAGARRVLVANLVVDPGDIAWAGAQVDADPEVVVLVYADSTAAVRRLEEVLRARGQQRPLPVLVEVGYTGGRTGCRDVASAVAVARLVRDSPLLRLAGVSGYEGLIARPDPAAEEVAVREFLGTVRQAARALHAAGLFEAAGPDGVLVSAGGSSWFDLVVDVLGAEPVPGARTVLRSGCSLTHDAGTYRRSSPLDGRGTGDDALRQALHVWAHVLSRPEPGLAVAGFGKRHTGTDRGLPVAQLVLDATGAARDVEGAVTVTAVHDQHAVLRVAPEDPLAVGDLLRVGVDHPCTTFDRWRRLPVVRQGRVVEVVETEF</sequence>
<gene>
    <name evidence="4" type="ORF">CLV92_111105</name>
</gene>
<dbReference type="OrthoDB" id="9811417at2"/>
<dbReference type="Pfam" id="PF01168">
    <property type="entry name" value="Ala_racemase_N"/>
    <property type="match status" value="1"/>
</dbReference>
<proteinExistence type="inferred from homology"/>
<evidence type="ECO:0000256" key="1">
    <source>
        <dbReference type="ARBA" id="ARBA00005323"/>
    </source>
</evidence>
<evidence type="ECO:0000313" key="4">
    <source>
        <dbReference type="EMBL" id="PPK93188.1"/>
    </source>
</evidence>
<dbReference type="InterPro" id="IPR026956">
    <property type="entry name" value="D-ser_dehydrat-like_dom"/>
</dbReference>
<keyword evidence="5" id="KW-1185">Reference proteome</keyword>
<accession>A0A2S6IG50</accession>
<dbReference type="AlphaFoldDB" id="A0A2S6IG50"/>
<feature type="domain" description="D-serine dehydratase-like" evidence="3">
    <location>
        <begin position="282"/>
        <end position="380"/>
    </location>
</feature>
<dbReference type="EMBL" id="PTJD01000011">
    <property type="protein sequence ID" value="PPK93188.1"/>
    <property type="molecule type" value="Genomic_DNA"/>
</dbReference>
<evidence type="ECO:0000313" key="5">
    <source>
        <dbReference type="Proteomes" id="UP000239485"/>
    </source>
</evidence>
<dbReference type="RefSeq" id="WP_104434068.1">
    <property type="nucleotide sequence ID" value="NZ_PTJD01000011.1"/>
</dbReference>
<comment type="similarity">
    <text evidence="1">Belongs to the DSD1 family.</text>
</comment>
<dbReference type="Proteomes" id="UP000239485">
    <property type="component" value="Unassembled WGS sequence"/>
</dbReference>
<dbReference type="GO" id="GO:0016829">
    <property type="term" value="F:lyase activity"/>
    <property type="evidence" value="ECO:0007669"/>
    <property type="project" value="UniProtKB-KW"/>
</dbReference>
<comment type="caution">
    <text evidence="4">The sequence shown here is derived from an EMBL/GenBank/DDBJ whole genome shotgun (WGS) entry which is preliminary data.</text>
</comment>
<dbReference type="SUPFAM" id="SSF51419">
    <property type="entry name" value="PLP-binding barrel"/>
    <property type="match status" value="1"/>
</dbReference>
<keyword evidence="2" id="KW-0456">Lyase</keyword>
<dbReference type="InterPro" id="IPR029066">
    <property type="entry name" value="PLP-binding_barrel"/>
</dbReference>
<dbReference type="SMART" id="SM01119">
    <property type="entry name" value="D-ser_dehydrat"/>
    <property type="match status" value="1"/>
</dbReference>
<dbReference type="InterPro" id="IPR042208">
    <property type="entry name" value="D-ser_dehydrat-like_sf"/>
</dbReference>
<evidence type="ECO:0000256" key="2">
    <source>
        <dbReference type="ARBA" id="ARBA00023239"/>
    </source>
</evidence>
<dbReference type="PANTHER" id="PTHR28004">
    <property type="entry name" value="ZGC:162816-RELATED"/>
    <property type="match status" value="1"/>
</dbReference>